<gene>
    <name evidence="1" type="ORF">MC7420_2228</name>
</gene>
<sequence length="134" mass="14720">MTIVTSQEIARFRSQLSHNPEAMQALDAIEDCEGDLEDAAIALAIRAGQQPQSDNARWLDDLAKKCRAVICKPEFRQELLNGSYSQVIEYLAGTPLLPAILATPVLMSALSQGVTNFCEPIDAHFEQVYGDRSP</sequence>
<keyword evidence="2" id="KW-1185">Reference proteome</keyword>
<dbReference type="HOGENOM" id="CLU_133138_0_0_3"/>
<name>B4VSC1_9CYAN</name>
<dbReference type="OrthoDB" id="464679at2"/>
<dbReference type="EMBL" id="DS989850">
    <property type="protein sequence ID" value="EDX75224.1"/>
    <property type="molecule type" value="Genomic_DNA"/>
</dbReference>
<dbReference type="AlphaFoldDB" id="B4VSC1"/>
<evidence type="ECO:0000313" key="1">
    <source>
        <dbReference type="EMBL" id="EDX75224.1"/>
    </source>
</evidence>
<proteinExistence type="predicted"/>
<reference evidence="1 2" key="1">
    <citation type="submission" date="2008-07" db="EMBL/GenBank/DDBJ databases">
        <authorList>
            <person name="Tandeau de Marsac N."/>
            <person name="Ferriera S."/>
            <person name="Johnson J."/>
            <person name="Kravitz S."/>
            <person name="Beeson K."/>
            <person name="Sutton G."/>
            <person name="Rogers Y.-H."/>
            <person name="Friedman R."/>
            <person name="Frazier M."/>
            <person name="Venter J.C."/>
        </authorList>
    </citation>
    <scope>NUCLEOTIDE SEQUENCE [LARGE SCALE GENOMIC DNA]</scope>
    <source>
        <strain evidence="1 2">PCC 7420</strain>
    </source>
</reference>
<dbReference type="eggNOG" id="ENOG5031FXK">
    <property type="taxonomic scope" value="Bacteria"/>
</dbReference>
<accession>B4VSC1</accession>
<protein>
    <submittedName>
        <fullName evidence="1">Uncharacterized protein</fullName>
    </submittedName>
</protein>
<organism evidence="1 2">
    <name type="scientific">Coleofasciculus chthonoplastes PCC 7420</name>
    <dbReference type="NCBI Taxonomy" id="118168"/>
    <lineage>
        <taxon>Bacteria</taxon>
        <taxon>Bacillati</taxon>
        <taxon>Cyanobacteriota</taxon>
        <taxon>Cyanophyceae</taxon>
        <taxon>Coleofasciculales</taxon>
        <taxon>Coleofasciculaceae</taxon>
        <taxon>Coleofasciculus</taxon>
    </lineage>
</organism>
<dbReference type="Proteomes" id="UP000003835">
    <property type="component" value="Unassembled WGS sequence"/>
</dbReference>
<dbReference type="RefSeq" id="WP_006101499.1">
    <property type="nucleotide sequence ID" value="NZ_DS989850.1"/>
</dbReference>
<evidence type="ECO:0000313" key="2">
    <source>
        <dbReference type="Proteomes" id="UP000003835"/>
    </source>
</evidence>